<evidence type="ECO:0000313" key="3">
    <source>
        <dbReference type="EMBL" id="CAJ0929953.1"/>
    </source>
</evidence>
<proteinExistence type="predicted"/>
<reference evidence="3" key="1">
    <citation type="submission" date="2023-07" db="EMBL/GenBank/DDBJ databases">
        <authorList>
            <person name="Stuckert A."/>
        </authorList>
    </citation>
    <scope>NUCLEOTIDE SEQUENCE</scope>
</reference>
<dbReference type="Proteomes" id="UP001176940">
    <property type="component" value="Unassembled WGS sequence"/>
</dbReference>
<dbReference type="CDD" id="cd00063">
    <property type="entry name" value="FN3"/>
    <property type="match status" value="1"/>
</dbReference>
<dbReference type="SUPFAM" id="SSF49265">
    <property type="entry name" value="Fibronectin type III"/>
    <property type="match status" value="1"/>
</dbReference>
<keyword evidence="1" id="KW-0812">Transmembrane</keyword>
<name>A0ABN9L0A2_9NEOB</name>
<dbReference type="PANTHER" id="PTHR20859">
    <property type="entry name" value="INTERFERON/INTERLEUKIN RECEPTOR"/>
    <property type="match status" value="1"/>
</dbReference>
<gene>
    <name evidence="3" type="ORF">RIMI_LOCUS4040957</name>
</gene>
<dbReference type="InterPro" id="IPR015373">
    <property type="entry name" value="Interferon/interleukin_rcp_dom"/>
</dbReference>
<protein>
    <recommendedName>
        <fullName evidence="2">Fibronectin type-III domain-containing protein</fullName>
    </recommendedName>
</protein>
<dbReference type="InterPro" id="IPR003961">
    <property type="entry name" value="FN3_dom"/>
</dbReference>
<dbReference type="Pfam" id="PF09294">
    <property type="entry name" value="Interfer-bind"/>
    <property type="match status" value="1"/>
</dbReference>
<comment type="caution">
    <text evidence="3">The sequence shown here is derived from an EMBL/GenBank/DDBJ whole genome shotgun (WGS) entry which is preliminary data.</text>
</comment>
<dbReference type="PROSITE" id="PS50853">
    <property type="entry name" value="FN3"/>
    <property type="match status" value="1"/>
</dbReference>
<dbReference type="InterPro" id="IPR050650">
    <property type="entry name" value="Type-II_Cytokine-TF_Rcpt"/>
</dbReference>
<dbReference type="InterPro" id="IPR036116">
    <property type="entry name" value="FN3_sf"/>
</dbReference>
<accession>A0ABN9L0A2</accession>
<evidence type="ECO:0000256" key="1">
    <source>
        <dbReference type="SAM" id="Phobius"/>
    </source>
</evidence>
<keyword evidence="4" id="KW-1185">Reference proteome</keyword>
<dbReference type="InterPro" id="IPR013783">
    <property type="entry name" value="Ig-like_fold"/>
</dbReference>
<evidence type="ECO:0000313" key="4">
    <source>
        <dbReference type="Proteomes" id="UP001176940"/>
    </source>
</evidence>
<dbReference type="EMBL" id="CAUEEQ010006334">
    <property type="protein sequence ID" value="CAJ0929953.1"/>
    <property type="molecule type" value="Genomic_DNA"/>
</dbReference>
<feature type="domain" description="Fibronectin type-III" evidence="2">
    <location>
        <begin position="66"/>
        <end position="161"/>
    </location>
</feature>
<sequence>MQLVKDDRRLNNVYLMCVNITETHCDFTDKIQHFWRGKYKVRAELGEWWSAWAQAPDDFQASIHTKLGPVRSLVLAAHANTLTIDFSPPFSPVPHNFRMKYLLYYWKEGTPEKMEVPLRVSTHSILENLEELTAYCVQVKASTDYIEGEESDPKCAETMRREYTGKELVVIVTCVLLVCAICSVVGYVIL</sequence>
<keyword evidence="1" id="KW-0472">Membrane</keyword>
<dbReference type="Gene3D" id="2.60.40.10">
    <property type="entry name" value="Immunoglobulins"/>
    <property type="match status" value="1"/>
</dbReference>
<keyword evidence="1" id="KW-1133">Transmembrane helix</keyword>
<organism evidence="3 4">
    <name type="scientific">Ranitomeya imitator</name>
    <name type="common">mimic poison frog</name>
    <dbReference type="NCBI Taxonomy" id="111125"/>
    <lineage>
        <taxon>Eukaryota</taxon>
        <taxon>Metazoa</taxon>
        <taxon>Chordata</taxon>
        <taxon>Craniata</taxon>
        <taxon>Vertebrata</taxon>
        <taxon>Euteleostomi</taxon>
        <taxon>Amphibia</taxon>
        <taxon>Batrachia</taxon>
        <taxon>Anura</taxon>
        <taxon>Neobatrachia</taxon>
        <taxon>Hyloidea</taxon>
        <taxon>Dendrobatidae</taxon>
        <taxon>Dendrobatinae</taxon>
        <taxon>Ranitomeya</taxon>
    </lineage>
</organism>
<dbReference type="PANTHER" id="PTHR20859:SF46">
    <property type="entry name" value="INTERFERON GAMMA RECEPTOR 2"/>
    <property type="match status" value="1"/>
</dbReference>
<feature type="transmembrane region" description="Helical" evidence="1">
    <location>
        <begin position="168"/>
        <end position="189"/>
    </location>
</feature>
<evidence type="ECO:0000259" key="2">
    <source>
        <dbReference type="PROSITE" id="PS50853"/>
    </source>
</evidence>